<accession>A0AAV1HVA2</accession>
<keyword evidence="3" id="KW-1185">Reference proteome</keyword>
<reference evidence="2 3" key="1">
    <citation type="submission" date="2023-10" db="EMBL/GenBank/DDBJ databases">
        <authorList>
            <person name="Maclean D."/>
            <person name="Macfadyen A."/>
        </authorList>
    </citation>
    <scope>NUCLEOTIDE SEQUENCE [LARGE SCALE GENOMIC DNA]</scope>
</reference>
<feature type="compositionally biased region" description="Low complexity" evidence="1">
    <location>
        <begin position="224"/>
        <end position="236"/>
    </location>
</feature>
<comment type="caution">
    <text evidence="2">The sequence shown here is derived from an EMBL/GenBank/DDBJ whole genome shotgun (WGS) entry which is preliminary data.</text>
</comment>
<gene>
    <name evidence="2" type="ORF">CVIRNUC_000615</name>
</gene>
<protein>
    <submittedName>
        <fullName evidence="2">Uncharacterized protein</fullName>
    </submittedName>
</protein>
<evidence type="ECO:0000256" key="1">
    <source>
        <dbReference type="SAM" id="MobiDB-lite"/>
    </source>
</evidence>
<evidence type="ECO:0000313" key="3">
    <source>
        <dbReference type="Proteomes" id="UP001314263"/>
    </source>
</evidence>
<organism evidence="2 3">
    <name type="scientific">Coccomyxa viridis</name>
    <dbReference type="NCBI Taxonomy" id="1274662"/>
    <lineage>
        <taxon>Eukaryota</taxon>
        <taxon>Viridiplantae</taxon>
        <taxon>Chlorophyta</taxon>
        <taxon>core chlorophytes</taxon>
        <taxon>Trebouxiophyceae</taxon>
        <taxon>Trebouxiophyceae incertae sedis</taxon>
        <taxon>Coccomyxaceae</taxon>
        <taxon>Coccomyxa</taxon>
    </lineage>
</organism>
<feature type="region of interest" description="Disordered" evidence="1">
    <location>
        <begin position="290"/>
        <end position="320"/>
    </location>
</feature>
<name>A0AAV1HVA2_9CHLO</name>
<feature type="compositionally biased region" description="Basic and acidic residues" evidence="1">
    <location>
        <begin position="13"/>
        <end position="38"/>
    </location>
</feature>
<feature type="region of interest" description="Disordered" evidence="1">
    <location>
        <begin position="69"/>
        <end position="96"/>
    </location>
</feature>
<dbReference type="EMBL" id="CAUYUE010000001">
    <property type="protein sequence ID" value="CAK0735647.1"/>
    <property type="molecule type" value="Genomic_DNA"/>
</dbReference>
<feature type="region of interest" description="Disordered" evidence="1">
    <location>
        <begin position="208"/>
        <end position="255"/>
    </location>
</feature>
<evidence type="ECO:0000313" key="2">
    <source>
        <dbReference type="EMBL" id="CAK0735647.1"/>
    </source>
</evidence>
<sequence>MGRFQRPHGGRNGIDRNLRPPGEEGPFDHTRRTKESECHGPANIHIQAQGAQRAGQEHRTDLNMAAVQAKHSYGRRRRQRSVSPPPGFPLPGWARASQPVRSTIAPAGRVTQHAPRSAAVSPPPGFPCPGLPRALQPARSTFAPAGHVTQHAPRSAAVGPAERLPQVSQQLRNRLVYPKGHPSSQALTSALGSDKTTAPALATIIPHASAGQTSHKVVRKQHAPARSASSSRSSTPRGPPTPPQPSIPISHQGVPEAAAAAIASLEPVSAPASTLGGSSSDEASAYALSSATFSRMSQRDVEKGRRKPRPPSGVRKQMAAEAAEREAAGVQLAALAVARLRAAAAAADAAQAAADQAAERAAAGAQLAALAVARLRAAAAAADAAQAAADQAAAVAAEFMMLAGAAEAYMEAAPAAVASMRLPHTASGWVYYYAGAVTGLAEGLISLRR</sequence>
<proteinExistence type="predicted"/>
<dbReference type="Proteomes" id="UP001314263">
    <property type="component" value="Unassembled WGS sequence"/>
</dbReference>
<feature type="region of interest" description="Disordered" evidence="1">
    <location>
        <begin position="1"/>
        <end position="42"/>
    </location>
</feature>
<feature type="compositionally biased region" description="Pro residues" evidence="1">
    <location>
        <begin position="237"/>
        <end position="246"/>
    </location>
</feature>
<dbReference type="AlphaFoldDB" id="A0AAV1HVA2"/>